<organism evidence="3 4">
    <name type="scientific">Coprococcus comes ATCC 27758</name>
    <dbReference type="NCBI Taxonomy" id="470146"/>
    <lineage>
        <taxon>Bacteria</taxon>
        <taxon>Bacillati</taxon>
        <taxon>Bacillota</taxon>
        <taxon>Clostridia</taxon>
        <taxon>Lachnospirales</taxon>
        <taxon>Lachnospiraceae</taxon>
        <taxon>Coprococcus</taxon>
    </lineage>
</organism>
<dbReference type="InterPro" id="IPR025857">
    <property type="entry name" value="MacB_PCD"/>
</dbReference>
<keyword evidence="1" id="KW-0813">Transport</keyword>
<comment type="caution">
    <text evidence="3">The sequence shown here is derived from an EMBL/GenBank/DDBJ whole genome shotgun (WGS) entry which is preliminary data.</text>
</comment>
<gene>
    <name evidence="3" type="ORF">COPCOM_03326</name>
</gene>
<dbReference type="Proteomes" id="UP000003793">
    <property type="component" value="Unassembled WGS sequence"/>
</dbReference>
<reference evidence="3 4" key="2">
    <citation type="submission" date="2009-03" db="EMBL/GenBank/DDBJ databases">
        <title>Draft genome sequence of Coprococcus comes (ATCC 27758).</title>
        <authorList>
            <person name="Sudarsanam P."/>
            <person name="Ley R."/>
            <person name="Guruge J."/>
            <person name="Turnbaugh P.J."/>
            <person name="Mahowald M."/>
            <person name="Liep D."/>
            <person name="Gordon J."/>
        </authorList>
    </citation>
    <scope>NUCLEOTIDE SEQUENCE [LARGE SCALE GENOMIC DNA]</scope>
    <source>
        <strain evidence="3 4">ATCC 27758</strain>
    </source>
</reference>
<sequence length="279" mass="30692">MEQKTLTVPGLAVRNLRHRRVRTMFLAALVLILSAALFTSRVLTESMKTCIDKTVDRIGADVIVAPGEYESDLSDSLFSGGLCSFYFEKSLMDQVQKTDGIDKISPQLYIASLDAACCSVPVQIVAFEPESDFIVQPWMSGSNVSELKKGQTVVGSKITAKAGDKISFFGQEYEVAGKLEETGTSYDNCAFMNFETAYTLFDSFQIKYVTDLTEPQKYVSLLTIRTKDGADPKEVANTINTKMRDSGLKAYTAKAMSGKVSDTLEQMQSYSALLIGLLF</sequence>
<dbReference type="HOGENOM" id="CLU_055576_0_0_9"/>
<dbReference type="AlphaFoldDB" id="C0BDS2"/>
<evidence type="ECO:0000313" key="3">
    <source>
        <dbReference type="EMBL" id="EEG88618.1"/>
    </source>
</evidence>
<protein>
    <recommendedName>
        <fullName evidence="2">MacB-like periplasmic core domain-containing protein</fullName>
    </recommendedName>
</protein>
<evidence type="ECO:0000313" key="4">
    <source>
        <dbReference type="Proteomes" id="UP000003793"/>
    </source>
</evidence>
<feature type="domain" description="MacB-like periplasmic core" evidence="2">
    <location>
        <begin position="26"/>
        <end position="240"/>
    </location>
</feature>
<dbReference type="PANTHER" id="PTHR43738:SF1">
    <property type="entry name" value="HEMIN TRANSPORT SYSTEM PERMEASE PROTEIN HRTB-RELATED"/>
    <property type="match status" value="1"/>
</dbReference>
<accession>C0BDS2</accession>
<dbReference type="EMBL" id="ABVR01000043">
    <property type="protein sequence ID" value="EEG88618.1"/>
    <property type="molecule type" value="Genomic_DNA"/>
</dbReference>
<reference evidence="3 4" key="1">
    <citation type="submission" date="2009-02" db="EMBL/GenBank/DDBJ databases">
        <authorList>
            <person name="Fulton L."/>
            <person name="Clifton S."/>
            <person name="Fulton B."/>
            <person name="Xu J."/>
            <person name="Minx P."/>
            <person name="Pepin K.H."/>
            <person name="Johnson M."/>
            <person name="Bhonagiri V."/>
            <person name="Nash W.E."/>
            <person name="Mardis E.R."/>
            <person name="Wilson R.K."/>
        </authorList>
    </citation>
    <scope>NUCLEOTIDE SEQUENCE [LARGE SCALE GENOMIC DNA]</scope>
    <source>
        <strain evidence="3 4">ATCC 27758</strain>
    </source>
</reference>
<proteinExistence type="predicted"/>
<evidence type="ECO:0000256" key="1">
    <source>
        <dbReference type="ARBA" id="ARBA00022448"/>
    </source>
</evidence>
<dbReference type="InterPro" id="IPR051125">
    <property type="entry name" value="ABC-4/HrtB_transporter"/>
</dbReference>
<evidence type="ECO:0000259" key="2">
    <source>
        <dbReference type="Pfam" id="PF12704"/>
    </source>
</evidence>
<name>C0BDS2_9FIRM</name>
<dbReference type="Pfam" id="PF12704">
    <property type="entry name" value="MacB_PCD"/>
    <property type="match status" value="1"/>
</dbReference>
<dbReference type="PANTHER" id="PTHR43738">
    <property type="entry name" value="ABC TRANSPORTER, MEMBRANE PROTEIN"/>
    <property type="match status" value="1"/>
</dbReference>